<dbReference type="PRINTS" id="PR00081">
    <property type="entry name" value="GDHRDH"/>
</dbReference>
<evidence type="ECO:0000313" key="4">
    <source>
        <dbReference type="Proteomes" id="UP001635816"/>
    </source>
</evidence>
<evidence type="ECO:0000256" key="1">
    <source>
        <dbReference type="ARBA" id="ARBA00006484"/>
    </source>
</evidence>
<organism evidence="3 4">
    <name type="scientific">Mycolicibacterium nivoides</name>
    <dbReference type="NCBI Taxonomy" id="2487344"/>
    <lineage>
        <taxon>Bacteria</taxon>
        <taxon>Bacillati</taxon>
        <taxon>Actinomycetota</taxon>
        <taxon>Actinomycetes</taxon>
        <taxon>Mycobacteriales</taxon>
        <taxon>Mycobacteriaceae</taxon>
        <taxon>Mycolicibacterium</taxon>
    </lineage>
</organism>
<name>A0ABW9LCC5_9MYCO</name>
<dbReference type="Pfam" id="PF13561">
    <property type="entry name" value="adh_short_C2"/>
    <property type="match status" value="1"/>
</dbReference>
<accession>A0ABW9LCC5</accession>
<dbReference type="Gene3D" id="3.40.50.720">
    <property type="entry name" value="NAD(P)-binding Rossmann-like Domain"/>
    <property type="match status" value="1"/>
</dbReference>
<comment type="caution">
    <text evidence="3">The sequence shown here is derived from an EMBL/GenBank/DDBJ whole genome shotgun (WGS) entry which is preliminary data.</text>
</comment>
<reference evidence="3 4" key="1">
    <citation type="submission" date="2024-12" db="EMBL/GenBank/DDBJ databases">
        <title>The coexistence of Mycolicibacterium septicum and Mycolicibacterium nivoides in clinical samples.</title>
        <authorList>
            <person name="Wang C."/>
            <person name="Feng Y."/>
            <person name="Zong Z."/>
        </authorList>
    </citation>
    <scope>NUCLEOTIDE SEQUENCE [LARGE SCALE GENOMIC DNA]</scope>
    <source>
        <strain evidence="3 4">120309</strain>
    </source>
</reference>
<dbReference type="PANTHER" id="PTHR43639">
    <property type="entry name" value="OXIDOREDUCTASE, SHORT-CHAIN DEHYDROGENASE/REDUCTASE FAMILY (AFU_ORTHOLOGUE AFUA_5G02870)"/>
    <property type="match status" value="1"/>
</dbReference>
<dbReference type="SUPFAM" id="SSF51735">
    <property type="entry name" value="NAD(P)-binding Rossmann-fold domains"/>
    <property type="match status" value="1"/>
</dbReference>
<gene>
    <name evidence="3" type="ORF">ACK4CT_15020</name>
</gene>
<evidence type="ECO:0000313" key="3">
    <source>
        <dbReference type="EMBL" id="MFN6544502.1"/>
    </source>
</evidence>
<dbReference type="InterPro" id="IPR036291">
    <property type="entry name" value="NAD(P)-bd_dom_sf"/>
</dbReference>
<dbReference type="RefSeq" id="WP_409543656.1">
    <property type="nucleotide sequence ID" value="NZ_JBKBDD010000004.1"/>
</dbReference>
<evidence type="ECO:0000256" key="2">
    <source>
        <dbReference type="ARBA" id="ARBA00023002"/>
    </source>
</evidence>
<keyword evidence="2" id="KW-0560">Oxidoreductase</keyword>
<protein>
    <submittedName>
        <fullName evidence="3">SDR family oxidoreductase</fullName>
    </submittedName>
</protein>
<dbReference type="InterPro" id="IPR002347">
    <property type="entry name" value="SDR_fam"/>
</dbReference>
<comment type="similarity">
    <text evidence="1">Belongs to the short-chain dehydrogenases/reductases (SDR) family.</text>
</comment>
<proteinExistence type="inferred from homology"/>
<sequence>MGALTGKTAMVTGGSRGIGRAIAQRLAADGARVGVHYATGTDAAAQTVQQIRDAGGSAFAFGAQLGVPGDADELWTAFDQHADGVDILVNNAGILGTRTPFTDLTRAELDTVFAVNTTAPVFVVQQGLTRLRDGGRIVNISTRFTHGMRIPDLLAYAMSKAAVDAFTATLAKELAARRITVNAVGPGSVDTDMNAARLATPEGRAAVAAQSPFNRVADPVDVADIVAFLASDDSRWVTGQWIDATGGSLL</sequence>
<dbReference type="EMBL" id="JBKBDD010000004">
    <property type="protein sequence ID" value="MFN6544502.1"/>
    <property type="molecule type" value="Genomic_DNA"/>
</dbReference>
<dbReference type="Proteomes" id="UP001635816">
    <property type="component" value="Unassembled WGS sequence"/>
</dbReference>
<dbReference type="PRINTS" id="PR00080">
    <property type="entry name" value="SDRFAMILY"/>
</dbReference>
<dbReference type="PANTHER" id="PTHR43639:SF1">
    <property type="entry name" value="SHORT-CHAIN DEHYDROGENASE_REDUCTASE FAMILY PROTEIN"/>
    <property type="match status" value="1"/>
</dbReference>
<keyword evidence="4" id="KW-1185">Reference proteome</keyword>